<protein>
    <submittedName>
        <fullName evidence="1">Uncharacterized protein</fullName>
    </submittedName>
</protein>
<proteinExistence type="predicted"/>
<gene>
    <name evidence="1" type="primary">Acey_s0100.g3292</name>
    <name evidence="1" type="ORF">Y032_0100g3292</name>
</gene>
<organism evidence="1 2">
    <name type="scientific">Ancylostoma ceylanicum</name>
    <dbReference type="NCBI Taxonomy" id="53326"/>
    <lineage>
        <taxon>Eukaryota</taxon>
        <taxon>Metazoa</taxon>
        <taxon>Ecdysozoa</taxon>
        <taxon>Nematoda</taxon>
        <taxon>Chromadorea</taxon>
        <taxon>Rhabditida</taxon>
        <taxon>Rhabditina</taxon>
        <taxon>Rhabditomorpha</taxon>
        <taxon>Strongyloidea</taxon>
        <taxon>Ancylostomatidae</taxon>
        <taxon>Ancylostomatinae</taxon>
        <taxon>Ancylostoma</taxon>
    </lineage>
</organism>
<dbReference type="EMBL" id="JARK01001436">
    <property type="protein sequence ID" value="EYC02424.1"/>
    <property type="molecule type" value="Genomic_DNA"/>
</dbReference>
<keyword evidence="2" id="KW-1185">Reference proteome</keyword>
<sequence>MYKLPMNHIELQGDKNGEKGVDGVGLRRKRRLLLTKCFRPMSSASRRSDRNIKGEDILVYEPVQCLTWLDYI</sequence>
<comment type="caution">
    <text evidence="1">The sequence shown here is derived from an EMBL/GenBank/DDBJ whole genome shotgun (WGS) entry which is preliminary data.</text>
</comment>
<name>A0A016THG5_9BILA</name>
<dbReference type="Proteomes" id="UP000024635">
    <property type="component" value="Unassembled WGS sequence"/>
</dbReference>
<dbReference type="AlphaFoldDB" id="A0A016THG5"/>
<evidence type="ECO:0000313" key="1">
    <source>
        <dbReference type="EMBL" id="EYC02424.1"/>
    </source>
</evidence>
<evidence type="ECO:0000313" key="2">
    <source>
        <dbReference type="Proteomes" id="UP000024635"/>
    </source>
</evidence>
<reference evidence="2" key="1">
    <citation type="journal article" date="2015" name="Nat. Genet.">
        <title>The genome and transcriptome of the zoonotic hookworm Ancylostoma ceylanicum identify infection-specific gene families.</title>
        <authorList>
            <person name="Schwarz E.M."/>
            <person name="Hu Y."/>
            <person name="Antoshechkin I."/>
            <person name="Miller M.M."/>
            <person name="Sternberg P.W."/>
            <person name="Aroian R.V."/>
        </authorList>
    </citation>
    <scope>NUCLEOTIDE SEQUENCE</scope>
    <source>
        <strain evidence="2">HY135</strain>
    </source>
</reference>
<accession>A0A016THG5</accession>